<evidence type="ECO:0000256" key="1">
    <source>
        <dbReference type="ARBA" id="ARBA00005188"/>
    </source>
</evidence>
<dbReference type="GO" id="GO:0003952">
    <property type="term" value="F:NAD+ synthase (glutamine-hydrolyzing) activity"/>
    <property type="evidence" value="ECO:0007669"/>
    <property type="project" value="UniProtKB-UniRule"/>
</dbReference>
<comment type="catalytic activity">
    <reaction evidence="7">
        <text>deamido-NAD(+) + L-glutamine + ATP + H2O = L-glutamate + AMP + diphosphate + NAD(+) + H(+)</text>
        <dbReference type="Rhea" id="RHEA:24384"/>
        <dbReference type="ChEBI" id="CHEBI:15377"/>
        <dbReference type="ChEBI" id="CHEBI:15378"/>
        <dbReference type="ChEBI" id="CHEBI:29985"/>
        <dbReference type="ChEBI" id="CHEBI:30616"/>
        <dbReference type="ChEBI" id="CHEBI:33019"/>
        <dbReference type="ChEBI" id="CHEBI:57540"/>
        <dbReference type="ChEBI" id="CHEBI:58359"/>
        <dbReference type="ChEBI" id="CHEBI:58437"/>
        <dbReference type="ChEBI" id="CHEBI:456215"/>
        <dbReference type="EC" id="6.3.5.1"/>
    </reaction>
</comment>
<gene>
    <name evidence="10" type="primary">nadE</name>
    <name evidence="10" type="ORF">HMPREF9444_01970</name>
</gene>
<dbReference type="PIRSF" id="PIRSF006630">
    <property type="entry name" value="NADS_GAT"/>
    <property type="match status" value="1"/>
</dbReference>
<dbReference type="EMBL" id="AEVO01000137">
    <property type="protein sequence ID" value="EFY06273.1"/>
    <property type="molecule type" value="Genomic_DNA"/>
</dbReference>
<dbReference type="OrthoDB" id="9760188at2"/>
<dbReference type="AlphaFoldDB" id="E8LMI1"/>
<dbReference type="InterPro" id="IPR022310">
    <property type="entry name" value="NAD/GMP_synthase"/>
</dbReference>
<accession>E8LMI1</accession>
<dbReference type="eggNOG" id="COG0171">
    <property type="taxonomic scope" value="Bacteria"/>
</dbReference>
<evidence type="ECO:0000256" key="6">
    <source>
        <dbReference type="ARBA" id="ARBA00023027"/>
    </source>
</evidence>
<dbReference type="InterPro" id="IPR014445">
    <property type="entry name" value="Gln-dep_NAD_synthase"/>
</dbReference>
<dbReference type="HOGENOM" id="CLU_011884_2_0_6"/>
<sequence length="610" mass="67056">MSLLTNLSAGQINTIPMDLAGNKTKIIKAVELAVDHGCGVVLFPELVLSGAGCAHLFKIPAFVRKCQDCLVALTKELPAGAVVGLGLPLLADNGRIYNAYAVIRRGEILGLTVKYLYKYDNPLDDSYRYFANTTEDVSCTIEGKTFYVASRSINCRGFTLGVAYDDWPVGFTDCDVVVIPNATPFELGSLESNLNQALNLSRDINAIVVKTNLLGCESGTLVYDGQGIIAQKGKLIAKNSPFSFKRENIVCEKCGIAPDEDENDLIVKAISLGLFDWMLKTRSKGFALSLSGGADSALCAVSVAVGQALALEHLGDKKYVEILRSLNIDVKDVEGDHETYIKTEVMPKVLTTVYQASKSSGKITRNAAEKLAACLGSTHHELEISKAVDLYIKLFDKANDGPSLSWEKDDLTLQNIQARSRLPSIWMFANRENKLLLSTGNLSEAVVGYCTMDGDTVGGVDPVGGIGKSRILRINRQIADHGVNLGPSAYIFNIKDLSFVADQEPTAELRPGGEQKDEKDLMPYILLDEIRRLFNAEFLGPEEIFSKVRADERFKDLDDDLLKSDVAKYFRLNARSQWKRKRFASSFHIEKDSCDMWSLPILNDSFNCLL</sequence>
<dbReference type="GO" id="GO:0004359">
    <property type="term" value="F:glutaminase activity"/>
    <property type="evidence" value="ECO:0007669"/>
    <property type="project" value="InterPro"/>
</dbReference>
<dbReference type="CDD" id="cd00553">
    <property type="entry name" value="NAD_synthase"/>
    <property type="match status" value="1"/>
</dbReference>
<comment type="caution">
    <text evidence="10">The sequence shown here is derived from an EMBL/GenBank/DDBJ whole genome shotgun (WGS) entry which is preliminary data.</text>
</comment>
<evidence type="ECO:0000256" key="5">
    <source>
        <dbReference type="ARBA" id="ARBA00022840"/>
    </source>
</evidence>
<evidence type="ECO:0000256" key="3">
    <source>
        <dbReference type="ARBA" id="ARBA00022598"/>
    </source>
</evidence>
<dbReference type="Gene3D" id="3.40.50.620">
    <property type="entry name" value="HUPs"/>
    <property type="match status" value="1"/>
</dbReference>
<comment type="similarity">
    <text evidence="8">Belongs to the NAD synthetase family.</text>
</comment>
<name>E8LMI1_SUCHY</name>
<evidence type="ECO:0000256" key="7">
    <source>
        <dbReference type="PIRNR" id="PIRNR006630"/>
    </source>
</evidence>
<dbReference type="STRING" id="762983.HMPREF9444_01970"/>
<dbReference type="SUPFAM" id="SSF52402">
    <property type="entry name" value="Adenine nucleotide alpha hydrolases-like"/>
    <property type="match status" value="1"/>
</dbReference>
<dbReference type="GO" id="GO:0005524">
    <property type="term" value="F:ATP binding"/>
    <property type="evidence" value="ECO:0007669"/>
    <property type="project" value="UniProtKB-UniRule"/>
</dbReference>
<dbReference type="PANTHER" id="PTHR23090">
    <property type="entry name" value="NH 3 /GLUTAMINE-DEPENDENT NAD + SYNTHETASE"/>
    <property type="match status" value="1"/>
</dbReference>
<dbReference type="InterPro" id="IPR014729">
    <property type="entry name" value="Rossmann-like_a/b/a_fold"/>
</dbReference>
<dbReference type="SUPFAM" id="SSF56317">
    <property type="entry name" value="Carbon-nitrogen hydrolase"/>
    <property type="match status" value="1"/>
</dbReference>
<comment type="pathway">
    <text evidence="1 7">Cofactor biosynthesis; NAD(+) biosynthesis; NAD(+) from deamido-NAD(+) (L-Gln route): step 1/1.</text>
</comment>
<keyword evidence="3 7" id="KW-0436">Ligase</keyword>
<reference evidence="10 11" key="1">
    <citation type="submission" date="2011-01" db="EMBL/GenBank/DDBJ databases">
        <authorList>
            <person name="Weinstock G."/>
            <person name="Sodergren E."/>
            <person name="Clifton S."/>
            <person name="Fulton L."/>
            <person name="Fulton B."/>
            <person name="Courtney L."/>
            <person name="Fronick C."/>
            <person name="Harrison M."/>
            <person name="Strong C."/>
            <person name="Farmer C."/>
            <person name="Delahaunty K."/>
            <person name="Markovic C."/>
            <person name="Hall O."/>
            <person name="Minx P."/>
            <person name="Tomlinson C."/>
            <person name="Mitreva M."/>
            <person name="Hou S."/>
            <person name="Chen J."/>
            <person name="Wollam A."/>
            <person name="Pepin K.H."/>
            <person name="Johnson M."/>
            <person name="Bhonagiri V."/>
            <person name="Zhang X."/>
            <person name="Suruliraj S."/>
            <person name="Warren W."/>
            <person name="Chinwalla A."/>
            <person name="Mardis E.R."/>
            <person name="Wilson R.K."/>
        </authorList>
    </citation>
    <scope>NUCLEOTIDE SEQUENCE [LARGE SCALE GENOMIC DNA]</scope>
    <source>
        <strain evidence="11">DSM 22608 / JCM 16073 / KCTC 15190 / YIT 12066</strain>
    </source>
</reference>
<proteinExistence type="inferred from homology"/>
<evidence type="ECO:0000313" key="11">
    <source>
        <dbReference type="Proteomes" id="UP000018458"/>
    </source>
</evidence>
<dbReference type="InterPro" id="IPR003694">
    <property type="entry name" value="NAD_synthase"/>
</dbReference>
<evidence type="ECO:0000256" key="2">
    <source>
        <dbReference type="ARBA" id="ARBA00007145"/>
    </source>
</evidence>
<dbReference type="RefSeq" id="WP_009144119.1">
    <property type="nucleotide sequence ID" value="NZ_GL831062.1"/>
</dbReference>
<dbReference type="NCBIfam" id="TIGR00552">
    <property type="entry name" value="nadE"/>
    <property type="match status" value="1"/>
</dbReference>
<evidence type="ECO:0000259" key="9">
    <source>
        <dbReference type="PROSITE" id="PS50263"/>
    </source>
</evidence>
<keyword evidence="6 7" id="KW-0520">NAD</keyword>
<evidence type="ECO:0000256" key="8">
    <source>
        <dbReference type="RuleBase" id="RU003811"/>
    </source>
</evidence>
<dbReference type="PANTHER" id="PTHR23090:SF9">
    <property type="entry name" value="GLUTAMINE-DEPENDENT NAD(+) SYNTHETASE"/>
    <property type="match status" value="1"/>
</dbReference>
<evidence type="ECO:0000256" key="4">
    <source>
        <dbReference type="ARBA" id="ARBA00022741"/>
    </source>
</evidence>
<evidence type="ECO:0000313" key="10">
    <source>
        <dbReference type="EMBL" id="EFY06273.1"/>
    </source>
</evidence>
<keyword evidence="4 7" id="KW-0547">Nucleotide-binding</keyword>
<dbReference type="PROSITE" id="PS50263">
    <property type="entry name" value="CN_HYDROLASE"/>
    <property type="match status" value="1"/>
</dbReference>
<dbReference type="Proteomes" id="UP000018458">
    <property type="component" value="Unassembled WGS sequence"/>
</dbReference>
<keyword evidence="11" id="KW-1185">Reference proteome</keyword>
<protein>
    <recommendedName>
        <fullName evidence="7">Glutamine-dependent NAD(+) synthetase</fullName>
        <ecNumber evidence="7">6.3.5.1</ecNumber>
    </recommendedName>
    <alternativeName>
        <fullName evidence="7">NAD(+) synthase [glutamine-hydrolyzing]</fullName>
    </alternativeName>
</protein>
<keyword evidence="5 7" id="KW-0067">ATP-binding</keyword>
<dbReference type="InterPro" id="IPR036526">
    <property type="entry name" value="C-N_Hydrolase_sf"/>
</dbReference>
<dbReference type="EC" id="6.3.5.1" evidence="7"/>
<dbReference type="InterPro" id="IPR003010">
    <property type="entry name" value="C-N_Hydrolase"/>
</dbReference>
<dbReference type="Gene3D" id="3.60.110.10">
    <property type="entry name" value="Carbon-nitrogen hydrolase"/>
    <property type="match status" value="1"/>
</dbReference>
<feature type="domain" description="CN hydrolase" evidence="9">
    <location>
        <begin position="5"/>
        <end position="272"/>
    </location>
</feature>
<dbReference type="UniPathway" id="UPA00253">
    <property type="reaction ID" value="UER00334"/>
</dbReference>
<dbReference type="Pfam" id="PF02540">
    <property type="entry name" value="NAD_synthase"/>
    <property type="match status" value="1"/>
</dbReference>
<dbReference type="eggNOG" id="COG0388">
    <property type="taxonomic scope" value="Bacteria"/>
</dbReference>
<dbReference type="GO" id="GO:0009435">
    <property type="term" value="P:NAD+ biosynthetic process"/>
    <property type="evidence" value="ECO:0007669"/>
    <property type="project" value="UniProtKB-UniRule"/>
</dbReference>
<organism evidence="10 11">
    <name type="scientific">Succinatimonas hippei (strain DSM 22608 / JCM 16073 / KCTC 15190 / YIT 12066)</name>
    <dbReference type="NCBI Taxonomy" id="762983"/>
    <lineage>
        <taxon>Bacteria</taxon>
        <taxon>Pseudomonadati</taxon>
        <taxon>Pseudomonadota</taxon>
        <taxon>Gammaproteobacteria</taxon>
        <taxon>Aeromonadales</taxon>
        <taxon>Succinivibrionaceae</taxon>
        <taxon>Succinatimonas</taxon>
    </lineage>
</organism>
<comment type="similarity">
    <text evidence="2 7">In the C-terminal section; belongs to the NAD synthetase family.</text>
</comment>
<dbReference type="GO" id="GO:0005737">
    <property type="term" value="C:cytoplasm"/>
    <property type="evidence" value="ECO:0007669"/>
    <property type="project" value="InterPro"/>
</dbReference>